<accession>A0A0F9VUS4</accession>
<dbReference type="EMBL" id="LAZR01000282">
    <property type="protein sequence ID" value="KKN77231.1"/>
    <property type="molecule type" value="Genomic_DNA"/>
</dbReference>
<dbReference type="AlphaFoldDB" id="A0A0F9VUS4"/>
<evidence type="ECO:0000313" key="1">
    <source>
        <dbReference type="EMBL" id="KKN77231.1"/>
    </source>
</evidence>
<name>A0A0F9VUS4_9ZZZZ</name>
<gene>
    <name evidence="1" type="ORF">LCGC14_0362090</name>
</gene>
<proteinExistence type="predicted"/>
<protein>
    <submittedName>
        <fullName evidence="1">Uncharacterized protein</fullName>
    </submittedName>
</protein>
<comment type="caution">
    <text evidence="1">The sequence shown here is derived from an EMBL/GenBank/DDBJ whole genome shotgun (WGS) entry which is preliminary data.</text>
</comment>
<sequence length="791" mass="80844">MFKKLFLITCLLLCSLAFGEFQQINFANVQNDNTLVTILRERLSNNGDIISFRNGLTIDNATNNAFEWNENDEELIWTFATNAVNLSTGTGIVSMDFAAIVTKHDQILLDPVSAAVGTVEGTLYYDSDTDKLTYRNSSSFISLPGSSAAGGSNTEIQFNSTGTLDGIANIIWDGTNLEFADDQSAAFGTAADWTVNFDDSVDDQLLWLTAATTAGAITDPLFEIIVGASPTADQEVFGVAKGTQVSNTSLLALDEDGDMTIAGNFFQTAIASASSGNINITINASGTGTMTIGGISTGLISIPNANLDIGDAATDKLSIVSEVDTNLTLDDDTTDSPALILSDAGDNTATFIKKNGATGNTEITIGATSDLEIVAGNLAVGDGSPGSAAMDGEDFYVNGDSEFDGTVQFDGLPTGAAGLTITGAAVNLNVSSNFAVNIATGTSTGTVTIGGNGIQAINIGDGAAAKTVTLGSSNSTSTTTLLSGSGGLNLNASNNQPTNVNTGNSTGATTIGNALSDISLLGHIQGATAFVLDGATDNSFETSIAVTDPTADIIWTLPDGAADTLAFMGSTLTTNYPEIANSVTGGTNQLIFEGSDADTEETIITATDPTGDIIWTLADGGAQTVAFVPATLATNFVDVVNSVWTGTNQLIFEGTDADTEETVITVTDATADNTFTFADDSGLVAYTADGGKTTLSGAGAIPLTDAIVEWTTTGSDTGSLADGKPGQILTVVIVTDGGEGTIVPDTTFTGWATAVLTDDIDTITFFFADTTSGWIVMGTAAANGNAVALTQ</sequence>
<organism evidence="1">
    <name type="scientific">marine sediment metagenome</name>
    <dbReference type="NCBI Taxonomy" id="412755"/>
    <lineage>
        <taxon>unclassified sequences</taxon>
        <taxon>metagenomes</taxon>
        <taxon>ecological metagenomes</taxon>
    </lineage>
</organism>
<reference evidence="1" key="1">
    <citation type="journal article" date="2015" name="Nature">
        <title>Complex archaea that bridge the gap between prokaryotes and eukaryotes.</title>
        <authorList>
            <person name="Spang A."/>
            <person name="Saw J.H."/>
            <person name="Jorgensen S.L."/>
            <person name="Zaremba-Niedzwiedzka K."/>
            <person name="Martijn J."/>
            <person name="Lind A.E."/>
            <person name="van Eijk R."/>
            <person name="Schleper C."/>
            <person name="Guy L."/>
            <person name="Ettema T.J."/>
        </authorList>
    </citation>
    <scope>NUCLEOTIDE SEQUENCE</scope>
</reference>